<protein>
    <submittedName>
        <fullName evidence="1">Uncharacterized protein</fullName>
    </submittedName>
</protein>
<accession>A0A699U4W5</accession>
<dbReference type="AlphaFoldDB" id="A0A699U4W5"/>
<organism evidence="1">
    <name type="scientific">Tanacetum cinerariifolium</name>
    <name type="common">Dalmatian daisy</name>
    <name type="synonym">Chrysanthemum cinerariifolium</name>
    <dbReference type="NCBI Taxonomy" id="118510"/>
    <lineage>
        <taxon>Eukaryota</taxon>
        <taxon>Viridiplantae</taxon>
        <taxon>Streptophyta</taxon>
        <taxon>Embryophyta</taxon>
        <taxon>Tracheophyta</taxon>
        <taxon>Spermatophyta</taxon>
        <taxon>Magnoliopsida</taxon>
        <taxon>eudicotyledons</taxon>
        <taxon>Gunneridae</taxon>
        <taxon>Pentapetalae</taxon>
        <taxon>asterids</taxon>
        <taxon>campanulids</taxon>
        <taxon>Asterales</taxon>
        <taxon>Asteraceae</taxon>
        <taxon>Asteroideae</taxon>
        <taxon>Anthemideae</taxon>
        <taxon>Anthemidinae</taxon>
        <taxon>Tanacetum</taxon>
    </lineage>
</organism>
<comment type="caution">
    <text evidence="1">The sequence shown here is derived from an EMBL/GenBank/DDBJ whole genome shotgun (WGS) entry which is preliminary data.</text>
</comment>
<name>A0A699U4W5_TANCI</name>
<dbReference type="EMBL" id="BKCJ011298090">
    <property type="protein sequence ID" value="GFD17131.1"/>
    <property type="molecule type" value="Genomic_DNA"/>
</dbReference>
<proteinExistence type="predicted"/>
<feature type="non-terminal residue" evidence="1">
    <location>
        <position position="115"/>
    </location>
</feature>
<gene>
    <name evidence="1" type="ORF">Tci_889100</name>
</gene>
<sequence>MVESQGELLKSREEDIESLKARLLLREAKAAEAIRLHAEASNFETVENPFRMKRTLYESVTFVISSDSSHHSGTKVAEAEVDSLIRSSVPIVTVVTTITSTVDPTLVTKEKFVKP</sequence>
<evidence type="ECO:0000313" key="1">
    <source>
        <dbReference type="EMBL" id="GFD17131.1"/>
    </source>
</evidence>
<reference evidence="1" key="1">
    <citation type="journal article" date="2019" name="Sci. Rep.">
        <title>Draft genome of Tanacetum cinerariifolium, the natural source of mosquito coil.</title>
        <authorList>
            <person name="Yamashiro T."/>
            <person name="Shiraishi A."/>
            <person name="Satake H."/>
            <person name="Nakayama K."/>
        </authorList>
    </citation>
    <scope>NUCLEOTIDE SEQUENCE</scope>
</reference>